<evidence type="ECO:0000313" key="6">
    <source>
        <dbReference type="EnsemblMetazoa" id="AMIN009348-PA"/>
    </source>
</evidence>
<evidence type="ECO:0000256" key="4">
    <source>
        <dbReference type="SAM" id="SignalP"/>
    </source>
</evidence>
<keyword evidence="7" id="KW-1185">Reference proteome</keyword>
<organism evidence="6 7">
    <name type="scientific">Anopheles minimus</name>
    <dbReference type="NCBI Taxonomy" id="112268"/>
    <lineage>
        <taxon>Eukaryota</taxon>
        <taxon>Metazoa</taxon>
        <taxon>Ecdysozoa</taxon>
        <taxon>Arthropoda</taxon>
        <taxon>Hexapoda</taxon>
        <taxon>Insecta</taxon>
        <taxon>Pterygota</taxon>
        <taxon>Neoptera</taxon>
        <taxon>Endopterygota</taxon>
        <taxon>Diptera</taxon>
        <taxon>Nematocera</taxon>
        <taxon>Culicoidea</taxon>
        <taxon>Culicidae</taxon>
        <taxon>Anophelinae</taxon>
        <taxon>Anopheles</taxon>
    </lineage>
</organism>
<keyword evidence="4" id="KW-0732">Signal</keyword>
<accession>A0A182WG50</accession>
<feature type="signal peptide" evidence="4">
    <location>
        <begin position="1"/>
        <end position="22"/>
    </location>
</feature>
<dbReference type="PANTHER" id="PTHR11306">
    <property type="entry name" value="NIEMANN PICK TYPE C2 PROTEIN NPC2-RELATED"/>
    <property type="match status" value="1"/>
</dbReference>
<dbReference type="Gene3D" id="2.60.40.770">
    <property type="match status" value="3"/>
</dbReference>
<evidence type="ECO:0000256" key="2">
    <source>
        <dbReference type="ARBA" id="ARBA00006370"/>
    </source>
</evidence>
<protein>
    <recommendedName>
        <fullName evidence="5">MD-2-related lipid-recognition domain-containing protein</fullName>
    </recommendedName>
</protein>
<evidence type="ECO:0000259" key="5">
    <source>
        <dbReference type="SMART" id="SM00737"/>
    </source>
</evidence>
<name>A0A182WG50_9DIPT</name>
<feature type="domain" description="MD-2-related lipid-recognition" evidence="5">
    <location>
        <begin position="27"/>
        <end position="156"/>
    </location>
</feature>
<dbReference type="PANTHER" id="PTHR11306:SF55">
    <property type="entry name" value="GEO08227P1-RELATED"/>
    <property type="match status" value="1"/>
</dbReference>
<dbReference type="GO" id="GO:0032934">
    <property type="term" value="F:sterol binding"/>
    <property type="evidence" value="ECO:0007669"/>
    <property type="project" value="InterPro"/>
</dbReference>
<feature type="domain" description="MD-2-related lipid-recognition" evidence="5">
    <location>
        <begin position="326"/>
        <end position="452"/>
    </location>
</feature>
<evidence type="ECO:0000256" key="3">
    <source>
        <dbReference type="ARBA" id="ARBA00022525"/>
    </source>
</evidence>
<dbReference type="AlphaFoldDB" id="A0A182WG50"/>
<evidence type="ECO:0000256" key="1">
    <source>
        <dbReference type="ARBA" id="ARBA00004613"/>
    </source>
</evidence>
<dbReference type="InterPro" id="IPR014756">
    <property type="entry name" value="Ig_E-set"/>
</dbReference>
<reference evidence="6" key="2">
    <citation type="submission" date="2020-05" db="UniProtKB">
        <authorList>
            <consortium name="EnsemblMetazoa"/>
        </authorList>
    </citation>
    <scope>IDENTIFICATION</scope>
    <source>
        <strain evidence="6">MINIMUS1</strain>
    </source>
</reference>
<comment type="similarity">
    <text evidence="2">Belongs to the NPC2 family.</text>
</comment>
<dbReference type="InterPro" id="IPR039670">
    <property type="entry name" value="NPC2-like"/>
</dbReference>
<sequence>MKCLETVVSFVLLALCLHVVSGEVVNFQKCPGEEKCTIHEVSITPCPEAAEGTACTVYRGANVSITFDFTPKFAADELAADVSWARTNFDLPFVGMDTEACKHTNCPVVSDNRQTYTYNLPIKKEYPPKVIVAVNMKYFQTVISVVLLAVCLHTVAAEVVIPKKCPFEPKCKIHEVTITPCPEAAEGRPCTVYRGRKVNVTLDFTPEFAATELTALVAWQKDAYFIPLGVDSNACGYTECPLVAGNRTTYSSILPIKKTLPLQRYDVFWQLSNGNEENCCFMVQLRVKAKNKPTEVSVKMKYFQKVIFAMLLALHLHVVSTKVVNFTRCPFADFTAKCKIHEISIAPCLEAEEGRPCTIYSGRKANVTLDFTPEFAANELTALVGWEQGSAFAPLNVDSNACGYTQCPVISGNRQTYTYRLPMKKELPLQHYNIFWQLSNEKEESCCFVIQLRVKAKPNQTED</sequence>
<dbReference type="FunFam" id="2.60.40.770:FF:000001">
    <property type="entry name" value="NPC intracellular cholesterol transporter 2"/>
    <property type="match status" value="3"/>
</dbReference>
<dbReference type="SUPFAM" id="SSF81296">
    <property type="entry name" value="E set domains"/>
    <property type="match status" value="3"/>
</dbReference>
<feature type="chain" id="PRO_5008141290" description="MD-2-related lipid-recognition domain-containing protein" evidence="4">
    <location>
        <begin position="23"/>
        <end position="463"/>
    </location>
</feature>
<dbReference type="STRING" id="112268.A0A182WG50"/>
<feature type="domain" description="MD-2-related lipid-recognition" evidence="5">
    <location>
        <begin position="162"/>
        <end position="285"/>
    </location>
</feature>
<dbReference type="Proteomes" id="UP000075920">
    <property type="component" value="Unassembled WGS sequence"/>
</dbReference>
<dbReference type="VEuPathDB" id="VectorBase:AMIN009348"/>
<dbReference type="GO" id="GO:0015918">
    <property type="term" value="P:sterol transport"/>
    <property type="evidence" value="ECO:0007669"/>
    <property type="project" value="InterPro"/>
</dbReference>
<dbReference type="EnsemblMetazoa" id="AMIN009348-RA">
    <property type="protein sequence ID" value="AMIN009348-PA"/>
    <property type="gene ID" value="AMIN009348"/>
</dbReference>
<keyword evidence="3" id="KW-0964">Secreted</keyword>
<dbReference type="Pfam" id="PF02221">
    <property type="entry name" value="E1_DerP2_DerF2"/>
    <property type="match status" value="3"/>
</dbReference>
<evidence type="ECO:0000313" key="7">
    <source>
        <dbReference type="Proteomes" id="UP000075920"/>
    </source>
</evidence>
<dbReference type="InterPro" id="IPR003172">
    <property type="entry name" value="ML_dom"/>
</dbReference>
<reference evidence="7" key="1">
    <citation type="submission" date="2013-03" db="EMBL/GenBank/DDBJ databases">
        <title>The Genome Sequence of Anopheles minimus MINIMUS1.</title>
        <authorList>
            <consortium name="The Broad Institute Genomics Platform"/>
            <person name="Neafsey D.E."/>
            <person name="Walton C."/>
            <person name="Walker B."/>
            <person name="Young S.K."/>
            <person name="Zeng Q."/>
            <person name="Gargeya S."/>
            <person name="Fitzgerald M."/>
            <person name="Haas B."/>
            <person name="Abouelleil A."/>
            <person name="Allen A.W."/>
            <person name="Alvarado L."/>
            <person name="Arachchi H.M."/>
            <person name="Berlin A.M."/>
            <person name="Chapman S.B."/>
            <person name="Gainer-Dewar J."/>
            <person name="Goldberg J."/>
            <person name="Griggs A."/>
            <person name="Gujja S."/>
            <person name="Hansen M."/>
            <person name="Howarth C."/>
            <person name="Imamovic A."/>
            <person name="Ireland A."/>
            <person name="Larimer J."/>
            <person name="McCowan C."/>
            <person name="Murphy C."/>
            <person name="Pearson M."/>
            <person name="Poon T.W."/>
            <person name="Priest M."/>
            <person name="Roberts A."/>
            <person name="Saif S."/>
            <person name="Shea T."/>
            <person name="Sisk P."/>
            <person name="Sykes S."/>
            <person name="Wortman J."/>
            <person name="Nusbaum C."/>
            <person name="Birren B."/>
        </authorList>
    </citation>
    <scope>NUCLEOTIDE SEQUENCE [LARGE SCALE GENOMIC DNA]</scope>
    <source>
        <strain evidence="7">MINIMUS1</strain>
    </source>
</reference>
<dbReference type="GO" id="GO:0005576">
    <property type="term" value="C:extracellular region"/>
    <property type="evidence" value="ECO:0007669"/>
    <property type="project" value="UniProtKB-SubCell"/>
</dbReference>
<comment type="subcellular location">
    <subcellularLocation>
        <location evidence="1">Secreted</location>
    </subcellularLocation>
</comment>
<dbReference type="SMART" id="SM00737">
    <property type="entry name" value="ML"/>
    <property type="match status" value="3"/>
</dbReference>
<proteinExistence type="inferred from homology"/>